<evidence type="ECO:0000313" key="3">
    <source>
        <dbReference type="EnsemblProtists" id="EKX40677"/>
    </source>
</evidence>
<dbReference type="FunFam" id="1.25.40.430:FF:000003">
    <property type="entry name" value="Checkpoint serine/threonine-protein kinase BUB1"/>
    <property type="match status" value="1"/>
</dbReference>
<sequence length="190" mass="21988">SPQIEGSKENVQPLVGGRDVKKLTKQLKSLQCNPTSNTVSIFEEGCREWEAKLDTECPEDPIATWDEYIKWAQQQATSDKVSNLVVPILQRCCRKFQKDERYKNDPRYLRIWIKYVDTVADPTDIFNFLEANGIGQGLALFYTSWALVLELKKNDFTEAYTKLEEGINKRAQPLDKLQAALKQFQHRMNQ</sequence>
<dbReference type="PaxDb" id="55529-EKX40677"/>
<dbReference type="HOGENOM" id="CLU_092622_1_0_1"/>
<feature type="non-terminal residue" evidence="2">
    <location>
        <position position="190"/>
    </location>
</feature>
<dbReference type="Proteomes" id="UP000011087">
    <property type="component" value="Unassembled WGS sequence"/>
</dbReference>
<accession>L1IX38</accession>
<dbReference type="STRING" id="905079.L1IX38"/>
<keyword evidence="4" id="KW-1185">Reference proteome</keyword>
<feature type="domain" description="BUB1 N-terminal" evidence="1">
    <location>
        <begin position="49"/>
        <end position="190"/>
    </location>
</feature>
<dbReference type="Gene3D" id="1.25.40.430">
    <property type="match status" value="1"/>
</dbReference>
<dbReference type="RefSeq" id="XP_005827657.1">
    <property type="nucleotide sequence ID" value="XM_005827600.1"/>
</dbReference>
<dbReference type="KEGG" id="gtt:GUITHDRAFT_51727"/>
<dbReference type="EMBL" id="JH993029">
    <property type="protein sequence ID" value="EKX40677.1"/>
    <property type="molecule type" value="Genomic_DNA"/>
</dbReference>
<proteinExistence type="predicted"/>
<dbReference type="OMA" id="MELDIMA"/>
<reference evidence="2 4" key="1">
    <citation type="journal article" date="2012" name="Nature">
        <title>Algal genomes reveal evolutionary mosaicism and the fate of nucleomorphs.</title>
        <authorList>
            <consortium name="DOE Joint Genome Institute"/>
            <person name="Curtis B.A."/>
            <person name="Tanifuji G."/>
            <person name="Burki F."/>
            <person name="Gruber A."/>
            <person name="Irimia M."/>
            <person name="Maruyama S."/>
            <person name="Arias M.C."/>
            <person name="Ball S.G."/>
            <person name="Gile G.H."/>
            <person name="Hirakawa Y."/>
            <person name="Hopkins J.F."/>
            <person name="Kuo A."/>
            <person name="Rensing S.A."/>
            <person name="Schmutz J."/>
            <person name="Symeonidi A."/>
            <person name="Elias M."/>
            <person name="Eveleigh R.J."/>
            <person name="Herman E.K."/>
            <person name="Klute M.J."/>
            <person name="Nakayama T."/>
            <person name="Obornik M."/>
            <person name="Reyes-Prieto A."/>
            <person name="Armbrust E.V."/>
            <person name="Aves S.J."/>
            <person name="Beiko R.G."/>
            <person name="Coutinho P."/>
            <person name="Dacks J.B."/>
            <person name="Durnford D.G."/>
            <person name="Fast N.M."/>
            <person name="Green B.R."/>
            <person name="Grisdale C.J."/>
            <person name="Hempel F."/>
            <person name="Henrissat B."/>
            <person name="Hoppner M.P."/>
            <person name="Ishida K."/>
            <person name="Kim E."/>
            <person name="Koreny L."/>
            <person name="Kroth P.G."/>
            <person name="Liu Y."/>
            <person name="Malik S.B."/>
            <person name="Maier U.G."/>
            <person name="McRose D."/>
            <person name="Mock T."/>
            <person name="Neilson J.A."/>
            <person name="Onodera N.T."/>
            <person name="Poole A.M."/>
            <person name="Pritham E.J."/>
            <person name="Richards T.A."/>
            <person name="Rocap G."/>
            <person name="Roy S.W."/>
            <person name="Sarai C."/>
            <person name="Schaack S."/>
            <person name="Shirato S."/>
            <person name="Slamovits C.H."/>
            <person name="Spencer D.F."/>
            <person name="Suzuki S."/>
            <person name="Worden A.Z."/>
            <person name="Zauner S."/>
            <person name="Barry K."/>
            <person name="Bell C."/>
            <person name="Bharti A.K."/>
            <person name="Crow J.A."/>
            <person name="Grimwood J."/>
            <person name="Kramer R."/>
            <person name="Lindquist E."/>
            <person name="Lucas S."/>
            <person name="Salamov A."/>
            <person name="McFadden G.I."/>
            <person name="Lane C.E."/>
            <person name="Keeling P.J."/>
            <person name="Gray M.W."/>
            <person name="Grigoriev I.V."/>
            <person name="Archibald J.M."/>
        </authorList>
    </citation>
    <scope>NUCLEOTIDE SEQUENCE</scope>
    <source>
        <strain evidence="2 4">CCMP2712</strain>
    </source>
</reference>
<reference evidence="4" key="2">
    <citation type="submission" date="2012-11" db="EMBL/GenBank/DDBJ databases">
        <authorList>
            <person name="Kuo A."/>
            <person name="Curtis B.A."/>
            <person name="Tanifuji G."/>
            <person name="Burki F."/>
            <person name="Gruber A."/>
            <person name="Irimia M."/>
            <person name="Maruyama S."/>
            <person name="Arias M.C."/>
            <person name="Ball S.G."/>
            <person name="Gile G.H."/>
            <person name="Hirakawa Y."/>
            <person name="Hopkins J.F."/>
            <person name="Rensing S.A."/>
            <person name="Schmutz J."/>
            <person name="Symeonidi A."/>
            <person name="Elias M."/>
            <person name="Eveleigh R.J."/>
            <person name="Herman E.K."/>
            <person name="Klute M.J."/>
            <person name="Nakayama T."/>
            <person name="Obornik M."/>
            <person name="Reyes-Prieto A."/>
            <person name="Armbrust E.V."/>
            <person name="Aves S.J."/>
            <person name="Beiko R.G."/>
            <person name="Coutinho P."/>
            <person name="Dacks J.B."/>
            <person name="Durnford D.G."/>
            <person name="Fast N.M."/>
            <person name="Green B.R."/>
            <person name="Grisdale C."/>
            <person name="Hempe F."/>
            <person name="Henrissat B."/>
            <person name="Hoppner M.P."/>
            <person name="Ishida K.-I."/>
            <person name="Kim E."/>
            <person name="Koreny L."/>
            <person name="Kroth P.G."/>
            <person name="Liu Y."/>
            <person name="Malik S.-B."/>
            <person name="Maier U.G."/>
            <person name="McRose D."/>
            <person name="Mock T."/>
            <person name="Neilson J.A."/>
            <person name="Onodera N.T."/>
            <person name="Poole A.M."/>
            <person name="Pritham E.J."/>
            <person name="Richards T.A."/>
            <person name="Rocap G."/>
            <person name="Roy S.W."/>
            <person name="Sarai C."/>
            <person name="Schaack S."/>
            <person name="Shirato S."/>
            <person name="Slamovits C.H."/>
            <person name="Spencer D.F."/>
            <person name="Suzuki S."/>
            <person name="Worden A.Z."/>
            <person name="Zauner S."/>
            <person name="Barry K."/>
            <person name="Bell C."/>
            <person name="Bharti A.K."/>
            <person name="Crow J.A."/>
            <person name="Grimwood J."/>
            <person name="Kramer R."/>
            <person name="Lindquist E."/>
            <person name="Lucas S."/>
            <person name="Salamov A."/>
            <person name="McFadden G.I."/>
            <person name="Lane C.E."/>
            <person name="Keeling P.J."/>
            <person name="Gray M.W."/>
            <person name="Grigoriev I.V."/>
            <person name="Archibald J.M."/>
        </authorList>
    </citation>
    <scope>NUCLEOTIDE SEQUENCE</scope>
    <source>
        <strain evidence="4">CCMP2712</strain>
    </source>
</reference>
<protein>
    <recommendedName>
        <fullName evidence="1">BUB1 N-terminal domain-containing protein</fullName>
    </recommendedName>
</protein>
<feature type="non-terminal residue" evidence="2">
    <location>
        <position position="1"/>
    </location>
</feature>
<dbReference type="eggNOG" id="KOG1166">
    <property type="taxonomic scope" value="Eukaryota"/>
</dbReference>
<evidence type="ECO:0000313" key="4">
    <source>
        <dbReference type="Proteomes" id="UP000011087"/>
    </source>
</evidence>
<gene>
    <name evidence="2" type="ORF">GUITHDRAFT_51727</name>
</gene>
<evidence type="ECO:0000313" key="2">
    <source>
        <dbReference type="EMBL" id="EKX40677.1"/>
    </source>
</evidence>
<dbReference type="AlphaFoldDB" id="L1IX38"/>
<dbReference type="Pfam" id="PF08311">
    <property type="entry name" value="Mad3_BUB1_I"/>
    <property type="match status" value="1"/>
</dbReference>
<organism evidence="2">
    <name type="scientific">Guillardia theta (strain CCMP2712)</name>
    <name type="common">Cryptophyte</name>
    <dbReference type="NCBI Taxonomy" id="905079"/>
    <lineage>
        <taxon>Eukaryota</taxon>
        <taxon>Cryptophyceae</taxon>
        <taxon>Pyrenomonadales</taxon>
        <taxon>Geminigeraceae</taxon>
        <taxon>Guillardia</taxon>
    </lineage>
</organism>
<dbReference type="GO" id="GO:0007094">
    <property type="term" value="P:mitotic spindle assembly checkpoint signaling"/>
    <property type="evidence" value="ECO:0007669"/>
    <property type="project" value="InterPro"/>
</dbReference>
<name>L1IX38_GUITC</name>
<dbReference type="EnsemblProtists" id="EKX40677">
    <property type="protein sequence ID" value="EKX40677"/>
    <property type="gene ID" value="GUITHDRAFT_51727"/>
</dbReference>
<dbReference type="SMART" id="SM00777">
    <property type="entry name" value="Mad3_BUB1_I"/>
    <property type="match status" value="1"/>
</dbReference>
<dbReference type="PROSITE" id="PS51489">
    <property type="entry name" value="BUB1_N"/>
    <property type="match status" value="1"/>
</dbReference>
<dbReference type="InterPro" id="IPR013212">
    <property type="entry name" value="Mad3/Bub1_I"/>
</dbReference>
<dbReference type="GeneID" id="17297395"/>
<dbReference type="OrthoDB" id="248495at2759"/>
<reference evidence="3" key="3">
    <citation type="submission" date="2016-03" db="UniProtKB">
        <authorList>
            <consortium name="EnsemblProtists"/>
        </authorList>
    </citation>
    <scope>IDENTIFICATION</scope>
</reference>
<dbReference type="InterPro" id="IPR015661">
    <property type="entry name" value="Bub1/Mad3"/>
</dbReference>
<evidence type="ECO:0000259" key="1">
    <source>
        <dbReference type="PROSITE" id="PS51489"/>
    </source>
</evidence>
<dbReference type="PANTHER" id="PTHR14030">
    <property type="entry name" value="MITOTIC CHECKPOINT SERINE/THREONINE-PROTEIN KINASE BUB1"/>
    <property type="match status" value="1"/>
</dbReference>